<dbReference type="Proteomes" id="UP000228380">
    <property type="component" value="Chromosome 3"/>
</dbReference>
<dbReference type="InterPro" id="IPR001202">
    <property type="entry name" value="WW_dom"/>
</dbReference>
<evidence type="ECO:0000256" key="7">
    <source>
        <dbReference type="ARBA" id="ARBA00049790"/>
    </source>
</evidence>
<evidence type="ECO:0000313" key="13">
    <source>
        <dbReference type="RefSeq" id="XP_038980835.1"/>
    </source>
</evidence>
<evidence type="ECO:0000256" key="8">
    <source>
        <dbReference type="SAM" id="MobiDB-lite"/>
    </source>
</evidence>
<comment type="catalytic activity">
    <reaction evidence="4">
        <text>a 5'-end (N(7)-methyl 5'-triphosphoguanosine)-ribonucleoside in snoRNA + S-adenosyl-L-methionine = a 5'-end (N(2),N(7)-dimethyl 5'-triphosphoguanosine)-ribonucleoside in snoRNA + S-adenosyl-L-homocysteine + H(+)</text>
        <dbReference type="Rhea" id="RHEA:78475"/>
        <dbReference type="Rhea" id="RHEA-COMP:19086"/>
        <dbReference type="Rhea" id="RHEA-COMP:19088"/>
        <dbReference type="ChEBI" id="CHEBI:15378"/>
        <dbReference type="ChEBI" id="CHEBI:57856"/>
        <dbReference type="ChEBI" id="CHEBI:59789"/>
        <dbReference type="ChEBI" id="CHEBI:156461"/>
        <dbReference type="ChEBI" id="CHEBI:172880"/>
    </reaction>
    <physiologicalReaction direction="left-to-right" evidence="4">
        <dbReference type="Rhea" id="RHEA:78476"/>
    </physiologicalReaction>
</comment>
<dbReference type="Pfam" id="PF09445">
    <property type="entry name" value="Methyltransf_15"/>
    <property type="match status" value="1"/>
</dbReference>
<dbReference type="CDD" id="cd02440">
    <property type="entry name" value="AdoMet_MTases"/>
    <property type="match status" value="1"/>
</dbReference>
<evidence type="ECO:0000313" key="12">
    <source>
        <dbReference type="RefSeq" id="XP_038980834.1"/>
    </source>
</evidence>
<protein>
    <recommendedName>
        <fullName evidence="1">Trimethylguanosine synthase</fullName>
    </recommendedName>
    <alternativeName>
        <fullName evidence="7">Cap-specific guanine-N(2) methyltransferase</fullName>
    </alternativeName>
</protein>
<dbReference type="GeneID" id="103713414"/>
<evidence type="ECO:0000313" key="10">
    <source>
        <dbReference type="Proteomes" id="UP000228380"/>
    </source>
</evidence>
<feature type="domain" description="WW" evidence="9">
    <location>
        <begin position="321"/>
        <end position="349"/>
    </location>
</feature>
<evidence type="ECO:0000256" key="4">
    <source>
        <dbReference type="ARBA" id="ARBA00048740"/>
    </source>
</evidence>
<evidence type="ECO:0000256" key="5">
    <source>
        <dbReference type="ARBA" id="ARBA00048763"/>
    </source>
</evidence>
<dbReference type="RefSeq" id="XP_038980835.1">
    <property type="nucleotide sequence ID" value="XM_039124907.1"/>
</dbReference>
<feature type="region of interest" description="Disordered" evidence="8">
    <location>
        <begin position="97"/>
        <end position="118"/>
    </location>
</feature>
<dbReference type="FunFam" id="3.40.50.150:FF:000305">
    <property type="entry name" value="S-adenosyl-L-methionine-dependent methyltransferase superfamily protein"/>
    <property type="match status" value="1"/>
</dbReference>
<dbReference type="InterPro" id="IPR019012">
    <property type="entry name" value="RNA_cap_Gua-N2-MeTrfase"/>
</dbReference>
<sequence length="763" mass="85233">MAVGAASDSESPAIRALGPLFKLTEVHIWDDNKFNNFEASSHHDALVEEPAGSCTTINTHSSIIKMTDDYCSVEDLELALQMEALGLPVSFSTTKEMRNMSSSGKGKGMRAKSRSTDKQIENRVPDVTKVGEWEYVSSKVIHDSSSMPVFCNTTEGQCEASNNDVEDEHNRKNVCSGGEDISVASAVHYGIDKNRVCGEMTNNVDGETKLIDSDSEKTAEILEHPKCLYAENFPANVLEDANSGHYQEGDLSNKQDEEKYSEISSGSCNIFSADGDAVDIKTFQPCVSSAETSLSCALSDQSDHGVQDYSDTRLCYEYGDWRVNWDSFYMRNYFYNVQTQESTWYPPDGLEKFAFPCPTFNLNERFTDAAEEFASVRIVCDAPQDLVSNGIQGTTNSLQGNDAEFIDQSSLEISMNSYHATGFTWSEADRHGANCGYENLDTHAYSKRDPDSVGLLHLSDVKDHTTDKWDASKHWDKQDKNATCHEWLNVPRSFGAPINNSLSATHNNKVDMDENGESQTSELDGHHEITTTGKKKRVKRLRSRKRTLSKFALQAVKGGLFKYWLQRYLLFSRFDDGIKMDEEGWFSVTPESIARHHASRCGNGIVIDCFTGVGGNAIQFAMKSSHVIAIDINPQKIEYAQHNASIYGVNDRIDFVVGDFFQMACQLKGDTLFLSPPWGGPDYAKFVTYDIRSMLKPHDGYHLFKIAKTVASKVVMFLPRNVDLNQLAELTLSLNPPWELEVEKNFLNGKFKAITAYFKCTAT</sequence>
<evidence type="ECO:0000259" key="9">
    <source>
        <dbReference type="PROSITE" id="PS50020"/>
    </source>
</evidence>
<reference evidence="11 12" key="2">
    <citation type="submission" date="2025-04" db="UniProtKB">
        <authorList>
            <consortium name="RefSeq"/>
        </authorList>
    </citation>
    <scope>IDENTIFICATION</scope>
    <source>
        <tissue evidence="11 12">Young leaves</tissue>
    </source>
</reference>
<accession>A0A8B9AC92</accession>
<dbReference type="RefSeq" id="XP_038980833.1">
    <property type="nucleotide sequence ID" value="XM_039124905.1"/>
</dbReference>
<dbReference type="PANTHER" id="PTHR14741:SF32">
    <property type="entry name" value="TRIMETHYLGUANOSINE SYNTHASE"/>
    <property type="match status" value="1"/>
</dbReference>
<comment type="catalytic activity">
    <reaction evidence="5">
        <text>a 5'-end (N(2),N(7)-dimethyl 5'-triphosphoguanosine)-ribonucleoside in snRNA + S-adenosyl-L-methionine = a 5'-end (N(2),N(2),N(7)-trimethyl 5'-triphosphoguanosine)-ribonucleoside in snRNA + S-adenosyl-L-homocysteine + H(+)</text>
        <dbReference type="Rhea" id="RHEA:78479"/>
        <dbReference type="Rhea" id="RHEA-COMP:19087"/>
        <dbReference type="Rhea" id="RHEA-COMP:19089"/>
        <dbReference type="ChEBI" id="CHEBI:15378"/>
        <dbReference type="ChEBI" id="CHEBI:57856"/>
        <dbReference type="ChEBI" id="CHEBI:59789"/>
        <dbReference type="ChEBI" id="CHEBI:167623"/>
        <dbReference type="ChEBI" id="CHEBI:172880"/>
    </reaction>
    <physiologicalReaction direction="left-to-right" evidence="5">
        <dbReference type="Rhea" id="RHEA:78480"/>
    </physiologicalReaction>
</comment>
<dbReference type="PROSITE" id="PS01159">
    <property type="entry name" value="WW_DOMAIN_1"/>
    <property type="match status" value="1"/>
</dbReference>
<evidence type="ECO:0000256" key="3">
    <source>
        <dbReference type="ARBA" id="ARBA00047418"/>
    </source>
</evidence>
<feature type="region of interest" description="Disordered" evidence="8">
    <location>
        <begin position="503"/>
        <end position="538"/>
    </location>
</feature>
<evidence type="ECO:0000256" key="1">
    <source>
        <dbReference type="ARBA" id="ARBA00018517"/>
    </source>
</evidence>
<comment type="similarity">
    <text evidence="2">Belongs to the methyltransferase superfamily. Trimethylguanosine synthase family.</text>
</comment>
<keyword evidence="10" id="KW-1185">Reference proteome</keyword>
<evidence type="ECO:0000256" key="6">
    <source>
        <dbReference type="ARBA" id="ARBA00049075"/>
    </source>
</evidence>
<comment type="catalytic activity">
    <reaction evidence="3">
        <text>a 5'-end (N(2),N(7)-dimethyl 5'-triphosphoguanosine)-ribonucleoside in snoRNA + S-adenosyl-L-methionine = a 5'-end (N(2),N(2),N(7)-trimethyl 5'-triphosphoguanosine)-ribonucleoside in snoRNA + S-adenosyl-L-homocysteine + H(+)</text>
        <dbReference type="Rhea" id="RHEA:78507"/>
        <dbReference type="Rhea" id="RHEA-COMP:19088"/>
        <dbReference type="Rhea" id="RHEA-COMP:19090"/>
        <dbReference type="ChEBI" id="CHEBI:15378"/>
        <dbReference type="ChEBI" id="CHEBI:57856"/>
        <dbReference type="ChEBI" id="CHEBI:59789"/>
        <dbReference type="ChEBI" id="CHEBI:167623"/>
        <dbReference type="ChEBI" id="CHEBI:172880"/>
    </reaction>
    <physiologicalReaction direction="left-to-right" evidence="3">
        <dbReference type="Rhea" id="RHEA:78508"/>
    </physiologicalReaction>
</comment>
<dbReference type="InterPro" id="IPR029063">
    <property type="entry name" value="SAM-dependent_MTases_sf"/>
</dbReference>
<comment type="catalytic activity">
    <reaction evidence="6">
        <text>a 5'-end (N(7)-methyl 5'-triphosphoguanosine)-ribonucleoside in snRNA + S-adenosyl-L-methionine = a 5'-end (N(2),N(7)-dimethyl 5'-triphosphoguanosine)-ribonucleoside in snRNA + S-adenosyl-L-homocysteine + H(+)</text>
        <dbReference type="Rhea" id="RHEA:78471"/>
        <dbReference type="Rhea" id="RHEA-COMP:19085"/>
        <dbReference type="Rhea" id="RHEA-COMP:19087"/>
        <dbReference type="ChEBI" id="CHEBI:15378"/>
        <dbReference type="ChEBI" id="CHEBI:57856"/>
        <dbReference type="ChEBI" id="CHEBI:59789"/>
        <dbReference type="ChEBI" id="CHEBI:156461"/>
        <dbReference type="ChEBI" id="CHEBI:172880"/>
    </reaction>
    <physiologicalReaction direction="left-to-right" evidence="6">
        <dbReference type="Rhea" id="RHEA:78472"/>
    </physiologicalReaction>
</comment>
<dbReference type="GO" id="GO:0005634">
    <property type="term" value="C:nucleus"/>
    <property type="evidence" value="ECO:0007669"/>
    <property type="project" value="TreeGrafter"/>
</dbReference>
<dbReference type="PANTHER" id="PTHR14741">
    <property type="entry name" value="S-ADENOSYLMETHIONINE-DEPENDENT METHYLTRANSFERASE RELATED"/>
    <property type="match status" value="1"/>
</dbReference>
<evidence type="ECO:0000313" key="11">
    <source>
        <dbReference type="RefSeq" id="XP_038980833.1"/>
    </source>
</evidence>
<evidence type="ECO:0000256" key="2">
    <source>
        <dbReference type="ARBA" id="ARBA00025783"/>
    </source>
</evidence>
<name>A0A8B9AC92_PHODC</name>
<proteinExistence type="inferred from homology"/>
<dbReference type="AlphaFoldDB" id="A0A8B9AC92"/>
<organism evidence="10 12">
    <name type="scientific">Phoenix dactylifera</name>
    <name type="common">Date palm</name>
    <dbReference type="NCBI Taxonomy" id="42345"/>
    <lineage>
        <taxon>Eukaryota</taxon>
        <taxon>Viridiplantae</taxon>
        <taxon>Streptophyta</taxon>
        <taxon>Embryophyta</taxon>
        <taxon>Tracheophyta</taxon>
        <taxon>Spermatophyta</taxon>
        <taxon>Magnoliopsida</taxon>
        <taxon>Liliopsida</taxon>
        <taxon>Arecaceae</taxon>
        <taxon>Coryphoideae</taxon>
        <taxon>Phoeniceae</taxon>
        <taxon>Phoenix</taxon>
    </lineage>
</organism>
<dbReference type="PROSITE" id="PS50020">
    <property type="entry name" value="WW_DOMAIN_2"/>
    <property type="match status" value="1"/>
</dbReference>
<dbReference type="GO" id="GO:0071164">
    <property type="term" value="F:RNA cap trimethylguanosine synthase activity"/>
    <property type="evidence" value="ECO:0007669"/>
    <property type="project" value="TreeGrafter"/>
</dbReference>
<dbReference type="RefSeq" id="XP_038980834.1">
    <property type="nucleotide sequence ID" value="XM_039124906.1"/>
</dbReference>
<gene>
    <name evidence="11 12 13" type="primary">LOC103713414</name>
</gene>
<dbReference type="OrthoDB" id="194443at2759"/>
<dbReference type="CDD" id="cd00201">
    <property type="entry name" value="WW"/>
    <property type="match status" value="1"/>
</dbReference>
<dbReference type="SUPFAM" id="SSF53335">
    <property type="entry name" value="S-adenosyl-L-methionine-dependent methyltransferases"/>
    <property type="match status" value="1"/>
</dbReference>
<reference evidence="10" key="1">
    <citation type="journal article" date="2019" name="Nat. Commun.">
        <title>Genome-wide association mapping of date palm fruit traits.</title>
        <authorList>
            <person name="Hazzouri K.M."/>
            <person name="Gros-Balthazard M."/>
            <person name="Flowers J.M."/>
            <person name="Copetti D."/>
            <person name="Lemansour A."/>
            <person name="Lebrun M."/>
            <person name="Masmoudi K."/>
            <person name="Ferrand S."/>
            <person name="Dhar M.I."/>
            <person name="Fresquez Z.A."/>
            <person name="Rosas U."/>
            <person name="Zhang J."/>
            <person name="Talag J."/>
            <person name="Lee S."/>
            <person name="Kudrna D."/>
            <person name="Powell R.F."/>
            <person name="Leitch I.J."/>
            <person name="Krueger R.R."/>
            <person name="Wing R.A."/>
            <person name="Amiri K.M.A."/>
            <person name="Purugganan M.D."/>
        </authorList>
    </citation>
    <scope>NUCLEOTIDE SEQUENCE [LARGE SCALE GENOMIC DNA]</scope>
    <source>
        <strain evidence="10">cv. Khalas</strain>
    </source>
</reference>
<dbReference type="Gene3D" id="3.40.50.150">
    <property type="entry name" value="Vaccinia Virus protein VP39"/>
    <property type="match status" value="1"/>
</dbReference>